<feature type="non-terminal residue" evidence="1">
    <location>
        <position position="1"/>
    </location>
</feature>
<organism evidence="1 2">
    <name type="scientific">Allacma fusca</name>
    <dbReference type="NCBI Taxonomy" id="39272"/>
    <lineage>
        <taxon>Eukaryota</taxon>
        <taxon>Metazoa</taxon>
        <taxon>Ecdysozoa</taxon>
        <taxon>Arthropoda</taxon>
        <taxon>Hexapoda</taxon>
        <taxon>Collembola</taxon>
        <taxon>Symphypleona</taxon>
        <taxon>Sminthuridae</taxon>
        <taxon>Allacma</taxon>
    </lineage>
</organism>
<reference evidence="1" key="1">
    <citation type="submission" date="2021-06" db="EMBL/GenBank/DDBJ databases">
        <authorList>
            <person name="Hodson N. C."/>
            <person name="Mongue J. A."/>
            <person name="Jaron S. K."/>
        </authorList>
    </citation>
    <scope>NUCLEOTIDE SEQUENCE</scope>
</reference>
<name>A0A8J2NGR4_9HEXA</name>
<accession>A0A8J2NGR4</accession>
<gene>
    <name evidence="1" type="ORF">AFUS01_LOCUS1306</name>
</gene>
<evidence type="ECO:0000313" key="1">
    <source>
        <dbReference type="EMBL" id="CAG7660184.1"/>
    </source>
</evidence>
<comment type="caution">
    <text evidence="1">The sequence shown here is derived from an EMBL/GenBank/DDBJ whole genome shotgun (WGS) entry which is preliminary data.</text>
</comment>
<evidence type="ECO:0000313" key="2">
    <source>
        <dbReference type="Proteomes" id="UP000708208"/>
    </source>
</evidence>
<proteinExistence type="predicted"/>
<protein>
    <submittedName>
        <fullName evidence="1">Uncharacterized protein</fullName>
    </submittedName>
</protein>
<keyword evidence="2" id="KW-1185">Reference proteome</keyword>
<sequence length="259" mass="28495">MADNFVTCFACKGHFQCFTEVVRIAEPACRLHSMHPACQNMEVEVGGEIFDLCPCGERGDRAWFKVVAGQVPIPAPPAPPLVPGDDVDFDPHEMDLAVMGDVGNAEEGGGDVEGGEDVPVVDTSRTCGDCGAVFRERTLKSAHVLSCGTWRGFMICLKLLAVDMGSKLGFSLFSEDSFIFQMVLHRYYRPDLGNAHDAAVITLPMKVKQSRAIKRIRLAKQVYKDNVRVLGWGKMNCKVGVLDRYLYAKGFANNFVVKN</sequence>
<dbReference type="Proteomes" id="UP000708208">
    <property type="component" value="Unassembled WGS sequence"/>
</dbReference>
<dbReference type="EMBL" id="CAJVCH010007292">
    <property type="protein sequence ID" value="CAG7660184.1"/>
    <property type="molecule type" value="Genomic_DNA"/>
</dbReference>
<dbReference type="AlphaFoldDB" id="A0A8J2NGR4"/>